<organism evidence="1">
    <name type="scientific">viral metagenome</name>
    <dbReference type="NCBI Taxonomy" id="1070528"/>
    <lineage>
        <taxon>unclassified sequences</taxon>
        <taxon>metagenomes</taxon>
        <taxon>organismal metagenomes</taxon>
    </lineage>
</organism>
<evidence type="ECO:0000313" key="1">
    <source>
        <dbReference type="EMBL" id="QHT91695.1"/>
    </source>
</evidence>
<sequence length="96" mass="11305">MVIKITNNEYIKILEYYKIPIPGTKKLIQKEAENILSEKLCKCIKNINIQEPRSIGICTKSIFNKKGLTRGKFQCKNKRFVTFRKTSPRKTRKKNK</sequence>
<reference evidence="1" key="1">
    <citation type="journal article" date="2020" name="Nature">
        <title>Giant virus diversity and host interactions through global metagenomics.</title>
        <authorList>
            <person name="Schulz F."/>
            <person name="Roux S."/>
            <person name="Paez-Espino D."/>
            <person name="Jungbluth S."/>
            <person name="Walsh D.A."/>
            <person name="Denef V.J."/>
            <person name="McMahon K.D."/>
            <person name="Konstantinidis K.T."/>
            <person name="Eloe-Fadrosh E.A."/>
            <person name="Kyrpides N.C."/>
            <person name="Woyke T."/>
        </authorList>
    </citation>
    <scope>NUCLEOTIDE SEQUENCE</scope>
    <source>
        <strain evidence="1">GVMAG-M-3300023184-86</strain>
    </source>
</reference>
<dbReference type="AlphaFoldDB" id="A0A6C0IGP5"/>
<protein>
    <submittedName>
        <fullName evidence="1">Uncharacterized protein</fullName>
    </submittedName>
</protein>
<proteinExistence type="predicted"/>
<accession>A0A6C0IGP5</accession>
<name>A0A6C0IGP5_9ZZZZ</name>
<dbReference type="EMBL" id="MN740168">
    <property type="protein sequence ID" value="QHT91695.1"/>
    <property type="molecule type" value="Genomic_DNA"/>
</dbReference>